<dbReference type="OrthoDB" id="5242641at2"/>
<keyword evidence="4" id="KW-1185">Reference proteome</keyword>
<gene>
    <name evidence="3" type="ORF">F6B43_09515</name>
</gene>
<dbReference type="RefSeq" id="WP_150448715.1">
    <property type="nucleotide sequence ID" value="NZ_VYSA01000002.1"/>
</dbReference>
<organism evidence="3 4">
    <name type="scientific">Microbacterium rhizomatis</name>
    <dbReference type="NCBI Taxonomy" id="1631477"/>
    <lineage>
        <taxon>Bacteria</taxon>
        <taxon>Bacillati</taxon>
        <taxon>Actinomycetota</taxon>
        <taxon>Actinomycetes</taxon>
        <taxon>Micrococcales</taxon>
        <taxon>Microbacteriaceae</taxon>
        <taxon>Microbacterium</taxon>
    </lineage>
</organism>
<dbReference type="EMBL" id="VYSA01000002">
    <property type="protein sequence ID" value="KAA9107680.1"/>
    <property type="molecule type" value="Genomic_DNA"/>
</dbReference>
<dbReference type="Gene3D" id="3.40.50.620">
    <property type="entry name" value="HUPs"/>
    <property type="match status" value="2"/>
</dbReference>
<evidence type="ECO:0000313" key="4">
    <source>
        <dbReference type="Proteomes" id="UP000325827"/>
    </source>
</evidence>
<sequence length="305" mass="31634">MSGRIVVGYTATDAGADAVAVGARLAAASDAELDLVMVLPEYERSVITPPDAGYDSHLRERAAGWLADASSMVGDAVPHRTHVRYGESFAEGLLATADELGASHIVVGAANGGLRGRHRLGTVATELLHSSDVPVVLAPEGSRRIDPTTGITRITAALGTRPGADALLEEAVALATATRAELRLISLVTVDLPSGVDTGVIRVVGAAHADEVLSRARDSLPGGIESEAVAAEGDSIEDAVTHLGWEPGEIAVVGSSRLAQPRRLFLGSTAAKMLHELPVPMIVVPRTRKPADKTALEPALEGEKR</sequence>
<dbReference type="SUPFAM" id="SSF52402">
    <property type="entry name" value="Adenine nucleotide alpha hydrolases-like"/>
    <property type="match status" value="2"/>
</dbReference>
<evidence type="ECO:0000256" key="1">
    <source>
        <dbReference type="ARBA" id="ARBA00008791"/>
    </source>
</evidence>
<dbReference type="PANTHER" id="PTHR46268:SF6">
    <property type="entry name" value="UNIVERSAL STRESS PROTEIN UP12"/>
    <property type="match status" value="1"/>
</dbReference>
<dbReference type="InterPro" id="IPR014729">
    <property type="entry name" value="Rossmann-like_a/b/a_fold"/>
</dbReference>
<evidence type="ECO:0000259" key="2">
    <source>
        <dbReference type="Pfam" id="PF00582"/>
    </source>
</evidence>
<evidence type="ECO:0000313" key="3">
    <source>
        <dbReference type="EMBL" id="KAA9107680.1"/>
    </source>
</evidence>
<proteinExistence type="inferred from homology"/>
<dbReference type="PANTHER" id="PTHR46268">
    <property type="entry name" value="STRESS RESPONSE PROTEIN NHAX"/>
    <property type="match status" value="1"/>
</dbReference>
<feature type="domain" description="UspA" evidence="2">
    <location>
        <begin position="1"/>
        <end position="138"/>
    </location>
</feature>
<reference evidence="4" key="1">
    <citation type="submission" date="2019-09" db="EMBL/GenBank/DDBJ databases">
        <title>Mumia zhuanghuii sp. nov. isolated from the intestinal contents of plateau pika (Ochotona curzoniae) in the Qinghai-Tibet plateau of China.</title>
        <authorList>
            <person name="Tian Z."/>
        </authorList>
    </citation>
    <scope>NUCLEOTIDE SEQUENCE [LARGE SCALE GENOMIC DNA]</scope>
    <source>
        <strain evidence="4">JCM 30598</strain>
    </source>
</reference>
<dbReference type="Proteomes" id="UP000325827">
    <property type="component" value="Unassembled WGS sequence"/>
</dbReference>
<name>A0A5J5J2U7_9MICO</name>
<comment type="caution">
    <text evidence="3">The sequence shown here is derived from an EMBL/GenBank/DDBJ whole genome shotgun (WGS) entry which is preliminary data.</text>
</comment>
<protein>
    <submittedName>
        <fullName evidence="3">Universal stress protein</fullName>
    </submittedName>
</protein>
<dbReference type="AlphaFoldDB" id="A0A5J5J2U7"/>
<dbReference type="Pfam" id="PF00582">
    <property type="entry name" value="Usp"/>
    <property type="match status" value="2"/>
</dbReference>
<feature type="domain" description="UspA" evidence="2">
    <location>
        <begin position="152"/>
        <end position="285"/>
    </location>
</feature>
<dbReference type="InterPro" id="IPR006016">
    <property type="entry name" value="UspA"/>
</dbReference>
<comment type="similarity">
    <text evidence="1">Belongs to the universal stress protein A family.</text>
</comment>
<dbReference type="CDD" id="cd00293">
    <property type="entry name" value="USP-like"/>
    <property type="match status" value="2"/>
</dbReference>
<accession>A0A5J5J2U7</accession>